<comment type="caution">
    <text evidence="1">The sequence shown here is derived from an EMBL/GenBank/DDBJ whole genome shotgun (WGS) entry which is preliminary data.</text>
</comment>
<proteinExistence type="predicted"/>
<dbReference type="EMBL" id="MSTI01000070">
    <property type="protein sequence ID" value="OLV18228.1"/>
    <property type="molecule type" value="Genomic_DNA"/>
</dbReference>
<evidence type="ECO:0000313" key="2">
    <source>
        <dbReference type="Proteomes" id="UP000186607"/>
    </source>
</evidence>
<keyword evidence="2" id="KW-1185">Reference proteome</keyword>
<dbReference type="AlphaFoldDB" id="A0A1U7NZ85"/>
<organism evidence="1 2">
    <name type="scientific">Deinococcus marmoris</name>
    <dbReference type="NCBI Taxonomy" id="249408"/>
    <lineage>
        <taxon>Bacteria</taxon>
        <taxon>Thermotogati</taxon>
        <taxon>Deinococcota</taxon>
        <taxon>Deinococci</taxon>
        <taxon>Deinococcales</taxon>
        <taxon>Deinococcaceae</taxon>
        <taxon>Deinococcus</taxon>
    </lineage>
</organism>
<dbReference type="STRING" id="249408.BOO71_0006388"/>
<accession>A0A1U7NZ85</accession>
<sequence>MEVDFIQARDELVTPDADPPRMQWIGSFGEQGNSGGHLTPFMAWDR</sequence>
<name>A0A1U7NZ85_9DEIO</name>
<protein>
    <submittedName>
        <fullName evidence="1">Uncharacterized protein</fullName>
    </submittedName>
</protein>
<evidence type="ECO:0000313" key="1">
    <source>
        <dbReference type="EMBL" id="OLV18228.1"/>
    </source>
</evidence>
<reference evidence="1 2" key="1">
    <citation type="submission" date="2017-01" db="EMBL/GenBank/DDBJ databases">
        <title>Genome Analysis of Deinococcus marmoris KOPRI26562.</title>
        <authorList>
            <person name="Kim J.H."/>
            <person name="Oh H.-M."/>
        </authorList>
    </citation>
    <scope>NUCLEOTIDE SEQUENCE [LARGE SCALE GENOMIC DNA]</scope>
    <source>
        <strain evidence="1 2">KOPRI26562</strain>
    </source>
</reference>
<gene>
    <name evidence="1" type="ORF">BOO71_0006388</name>
</gene>
<dbReference type="Proteomes" id="UP000186607">
    <property type="component" value="Unassembled WGS sequence"/>
</dbReference>